<protein>
    <recommendedName>
        <fullName evidence="3">YozE SAM-like protein</fullName>
    </recommendedName>
</protein>
<name>A0ABP5DQU5_9MICO</name>
<gene>
    <name evidence="1" type="ORF">GCM10009817_27790</name>
</gene>
<comment type="caution">
    <text evidence="1">The sequence shown here is derived from an EMBL/GenBank/DDBJ whole genome shotgun (WGS) entry which is preliminary data.</text>
</comment>
<accession>A0ABP5DQU5</accession>
<organism evidence="1 2">
    <name type="scientific">Terrabacter lapilli</name>
    <dbReference type="NCBI Taxonomy" id="436231"/>
    <lineage>
        <taxon>Bacteria</taxon>
        <taxon>Bacillati</taxon>
        <taxon>Actinomycetota</taxon>
        <taxon>Actinomycetes</taxon>
        <taxon>Micrococcales</taxon>
        <taxon>Intrasporangiaceae</taxon>
        <taxon>Terrabacter</taxon>
    </lineage>
</organism>
<reference evidence="2" key="1">
    <citation type="journal article" date="2019" name="Int. J. Syst. Evol. Microbiol.">
        <title>The Global Catalogue of Microorganisms (GCM) 10K type strain sequencing project: providing services to taxonomists for standard genome sequencing and annotation.</title>
        <authorList>
            <consortium name="The Broad Institute Genomics Platform"/>
            <consortium name="The Broad Institute Genome Sequencing Center for Infectious Disease"/>
            <person name="Wu L."/>
            <person name="Ma J."/>
        </authorList>
    </citation>
    <scope>NUCLEOTIDE SEQUENCE [LARGE SCALE GENOMIC DNA]</scope>
    <source>
        <strain evidence="2">JCM 15628</strain>
    </source>
</reference>
<dbReference type="Proteomes" id="UP001500013">
    <property type="component" value="Unassembled WGS sequence"/>
</dbReference>
<keyword evidence="2" id="KW-1185">Reference proteome</keyword>
<sequence>MSHESDRHAFLDWLDQPDSFPTRLAKDESSTIEELLECDDTLPGLYCSQLGLPQGSSYAEAARGFARQYRLRNAAAAPWEASTF</sequence>
<evidence type="ECO:0000313" key="2">
    <source>
        <dbReference type="Proteomes" id="UP001500013"/>
    </source>
</evidence>
<evidence type="ECO:0000313" key="1">
    <source>
        <dbReference type="EMBL" id="GAA1984791.1"/>
    </source>
</evidence>
<dbReference type="EMBL" id="BAAAPU010000008">
    <property type="protein sequence ID" value="GAA1984791.1"/>
    <property type="molecule type" value="Genomic_DNA"/>
</dbReference>
<proteinExistence type="predicted"/>
<dbReference type="RefSeq" id="WP_344063615.1">
    <property type="nucleotide sequence ID" value="NZ_BAAAPU010000008.1"/>
</dbReference>
<evidence type="ECO:0008006" key="3">
    <source>
        <dbReference type="Google" id="ProtNLM"/>
    </source>
</evidence>